<feature type="domain" description="Metallo-beta-lactamase" evidence="2">
    <location>
        <begin position="116"/>
        <end position="322"/>
    </location>
</feature>
<feature type="transmembrane region" description="Helical" evidence="1">
    <location>
        <begin position="15"/>
        <end position="34"/>
    </location>
</feature>
<keyword evidence="4" id="KW-1185">Reference proteome</keyword>
<dbReference type="SUPFAM" id="SSF56281">
    <property type="entry name" value="Metallo-hydrolase/oxidoreductase"/>
    <property type="match status" value="1"/>
</dbReference>
<keyword evidence="1" id="KW-1133">Transmembrane helix</keyword>
<dbReference type="PANTHER" id="PTHR15032:SF4">
    <property type="entry name" value="N-ACYL-PHOSPHATIDYLETHANOLAMINE-HYDROLYZING PHOSPHOLIPASE D"/>
    <property type="match status" value="1"/>
</dbReference>
<evidence type="ECO:0000256" key="1">
    <source>
        <dbReference type="SAM" id="Phobius"/>
    </source>
</evidence>
<evidence type="ECO:0000259" key="2">
    <source>
        <dbReference type="SMART" id="SM00849"/>
    </source>
</evidence>
<dbReference type="EMBL" id="BAABEY010000018">
    <property type="protein sequence ID" value="GAA4437180.1"/>
    <property type="molecule type" value="Genomic_DNA"/>
</dbReference>
<name>A0ABP8LUP2_9BACT</name>
<keyword evidence="1" id="KW-0472">Membrane</keyword>
<dbReference type="InterPro" id="IPR001279">
    <property type="entry name" value="Metallo-B-lactamas"/>
</dbReference>
<dbReference type="Gene3D" id="3.60.15.10">
    <property type="entry name" value="Ribonuclease Z/Hydroxyacylglutathione hydrolase-like"/>
    <property type="match status" value="1"/>
</dbReference>
<dbReference type="SMART" id="SM00849">
    <property type="entry name" value="Lactamase_B"/>
    <property type="match status" value="1"/>
</dbReference>
<reference evidence="4" key="1">
    <citation type="journal article" date="2019" name="Int. J. Syst. Evol. Microbiol.">
        <title>The Global Catalogue of Microorganisms (GCM) 10K type strain sequencing project: providing services to taxonomists for standard genome sequencing and annotation.</title>
        <authorList>
            <consortium name="The Broad Institute Genomics Platform"/>
            <consortium name="The Broad Institute Genome Sequencing Center for Infectious Disease"/>
            <person name="Wu L."/>
            <person name="Ma J."/>
        </authorList>
    </citation>
    <scope>NUCLEOTIDE SEQUENCE [LARGE SCALE GENOMIC DNA]</scope>
    <source>
        <strain evidence="4">JCM 31920</strain>
    </source>
</reference>
<evidence type="ECO:0000313" key="4">
    <source>
        <dbReference type="Proteomes" id="UP001501508"/>
    </source>
</evidence>
<accession>A0ABP8LUP2</accession>
<sequence length="377" mass="42414">MAKSIGTPTKISSGIKWTGLVLALFIGMICYYNMHPAFGKRPSGERLERIKQSPQYRDGKFRNTHVTPQLTRPVRIALSDFLFHRSKDNIPKAPIPAEKIDWGRLPADQPSLVWLGHSTYLIHIDGKNILVDPVLGESASPIPGSARAFKGTTVTTAEALPEIDYLFISHDHYDHMDYGTLVKIREKVGKVICSLGVGAHLEYWGYASDRIIEKDWWDEVNLGDGFRVILTPARHFSGRSIWSANTLWTSYALKTPSMHLFLGGDSGYDTHFAEIGRRLGPFDLAILENGQYDLSWKFIHMQPEEVIQATRDLGAKALLPVHSGKFSLANHAWYEPLERISALGTQHQVAVLTPAIGHITNLSDKSLQLKPWWKQRE</sequence>
<comment type="caution">
    <text evidence="3">The sequence shown here is derived from an EMBL/GenBank/DDBJ whole genome shotgun (WGS) entry which is preliminary data.</text>
</comment>
<organism evidence="3 4">
    <name type="scientific">Ravibacter arvi</name>
    <dbReference type="NCBI Taxonomy" id="2051041"/>
    <lineage>
        <taxon>Bacteria</taxon>
        <taxon>Pseudomonadati</taxon>
        <taxon>Bacteroidota</taxon>
        <taxon>Cytophagia</taxon>
        <taxon>Cytophagales</taxon>
        <taxon>Spirosomataceae</taxon>
        <taxon>Ravibacter</taxon>
    </lineage>
</organism>
<evidence type="ECO:0000313" key="3">
    <source>
        <dbReference type="EMBL" id="GAA4437180.1"/>
    </source>
</evidence>
<dbReference type="PANTHER" id="PTHR15032">
    <property type="entry name" value="N-ACYL-PHOSPHATIDYLETHANOLAMINE-HYDROLYZING PHOSPHOLIPASE D"/>
    <property type="match status" value="1"/>
</dbReference>
<dbReference type="Proteomes" id="UP001501508">
    <property type="component" value="Unassembled WGS sequence"/>
</dbReference>
<dbReference type="InterPro" id="IPR024884">
    <property type="entry name" value="NAPE-PLD"/>
</dbReference>
<dbReference type="PIRSF" id="PIRSF038896">
    <property type="entry name" value="NAPE-PLD"/>
    <property type="match status" value="1"/>
</dbReference>
<dbReference type="Pfam" id="PF12706">
    <property type="entry name" value="Lactamase_B_2"/>
    <property type="match status" value="1"/>
</dbReference>
<gene>
    <name evidence="3" type="ORF">GCM10023091_16000</name>
</gene>
<keyword evidence="1" id="KW-0812">Transmembrane</keyword>
<proteinExistence type="predicted"/>
<dbReference type="InterPro" id="IPR036866">
    <property type="entry name" value="RibonucZ/Hydroxyglut_hydro"/>
</dbReference>
<protein>
    <submittedName>
        <fullName evidence="3">MBL fold metallo-hydrolase</fullName>
    </submittedName>
</protein>
<dbReference type="RefSeq" id="WP_345027836.1">
    <property type="nucleotide sequence ID" value="NZ_BAABEY010000018.1"/>
</dbReference>